<dbReference type="EMBL" id="JBHRVA010000002">
    <property type="protein sequence ID" value="MFC3302811.1"/>
    <property type="molecule type" value="Genomic_DNA"/>
</dbReference>
<dbReference type="RefSeq" id="WP_189571652.1">
    <property type="nucleotide sequence ID" value="NZ_BMXU01000001.1"/>
</dbReference>
<dbReference type="Gene3D" id="3.40.50.300">
    <property type="entry name" value="P-loop containing nucleotide triphosphate hydrolases"/>
    <property type="match status" value="1"/>
</dbReference>
<sequence length="240" mass="27206">MPLYIPRGGPRIFFVHVPKTAGTAITNYLGRRFGTPVMSNRTTFMAEFAKRGFVTPPGHFTAEDLTEFIPEDIDLCFTMVRDPIDRIVSEFRFQKQAQGRMATDFSSWLRRMFAGAAKDPRIYHNHIRPQADFVPANAEVFRFETGFDALVARLDAVAGDTVAYGIERANSSAKELGDVTVHREDAEAILRFYAEDYDRFGFSRPDLSAMPSDARASWRNLSAQAMAPLLVAKEKRRWLK</sequence>
<dbReference type="InterPro" id="IPR027417">
    <property type="entry name" value="P-loop_NTPase"/>
</dbReference>
<name>A0ABV7MEU2_9PROT</name>
<comment type="caution">
    <text evidence="1">The sequence shown here is derived from an EMBL/GenBank/DDBJ whole genome shotgun (WGS) entry which is preliminary data.</text>
</comment>
<protein>
    <submittedName>
        <fullName evidence="1">Sulfotransferase family 2 domain-containing protein</fullName>
    </submittedName>
</protein>
<keyword evidence="2" id="KW-1185">Reference proteome</keyword>
<evidence type="ECO:0000313" key="2">
    <source>
        <dbReference type="Proteomes" id="UP001595607"/>
    </source>
</evidence>
<accession>A0ABV7MEU2</accession>
<dbReference type="SUPFAM" id="SSF52540">
    <property type="entry name" value="P-loop containing nucleoside triphosphate hydrolases"/>
    <property type="match status" value="1"/>
</dbReference>
<organism evidence="1 2">
    <name type="scientific">Parvularcula lutaonensis</name>
    <dbReference type="NCBI Taxonomy" id="491923"/>
    <lineage>
        <taxon>Bacteria</taxon>
        <taxon>Pseudomonadati</taxon>
        <taxon>Pseudomonadota</taxon>
        <taxon>Alphaproteobacteria</taxon>
        <taxon>Parvularculales</taxon>
        <taxon>Parvularculaceae</taxon>
        <taxon>Parvularcula</taxon>
    </lineage>
</organism>
<reference evidence="2" key="1">
    <citation type="journal article" date="2019" name="Int. J. Syst. Evol. Microbiol.">
        <title>The Global Catalogue of Microorganisms (GCM) 10K type strain sequencing project: providing services to taxonomists for standard genome sequencing and annotation.</title>
        <authorList>
            <consortium name="The Broad Institute Genomics Platform"/>
            <consortium name="The Broad Institute Genome Sequencing Center for Infectious Disease"/>
            <person name="Wu L."/>
            <person name="Ma J."/>
        </authorList>
    </citation>
    <scope>NUCLEOTIDE SEQUENCE [LARGE SCALE GENOMIC DNA]</scope>
    <source>
        <strain evidence="2">KCTC 22245</strain>
    </source>
</reference>
<dbReference type="InterPro" id="IPR005331">
    <property type="entry name" value="Sulfotransferase"/>
</dbReference>
<proteinExistence type="predicted"/>
<evidence type="ECO:0000313" key="1">
    <source>
        <dbReference type="EMBL" id="MFC3302811.1"/>
    </source>
</evidence>
<dbReference type="Proteomes" id="UP001595607">
    <property type="component" value="Unassembled WGS sequence"/>
</dbReference>
<dbReference type="Pfam" id="PF03567">
    <property type="entry name" value="Sulfotransfer_2"/>
    <property type="match status" value="1"/>
</dbReference>
<gene>
    <name evidence="1" type="ORF">ACFONP_08710</name>
</gene>